<dbReference type="InterPro" id="IPR013785">
    <property type="entry name" value="Aldolase_TIM"/>
</dbReference>
<dbReference type="PIRSF" id="PIRSF009264">
    <property type="entry name" value="TagBP_ald_AgaZ"/>
    <property type="match status" value="1"/>
</dbReference>
<evidence type="ECO:0000256" key="1">
    <source>
        <dbReference type="ARBA" id="ARBA00005007"/>
    </source>
</evidence>
<dbReference type="GO" id="GO:0005886">
    <property type="term" value="C:plasma membrane"/>
    <property type="evidence" value="ECO:0007669"/>
    <property type="project" value="TreeGrafter"/>
</dbReference>
<dbReference type="Pfam" id="PF08013">
    <property type="entry name" value="GatZ_KbaZ-like"/>
    <property type="match status" value="1"/>
</dbReference>
<dbReference type="EMBL" id="CADCVF010000082">
    <property type="protein sequence ID" value="CAA9471923.1"/>
    <property type="molecule type" value="Genomic_DNA"/>
</dbReference>
<dbReference type="InterPro" id="IPR012062">
    <property type="entry name" value="GatZ/KbaZ-like"/>
</dbReference>
<name>A0A6J4REY9_9ACTN</name>
<organism evidence="2">
    <name type="scientific">uncultured Rubrobacteraceae bacterium</name>
    <dbReference type="NCBI Taxonomy" id="349277"/>
    <lineage>
        <taxon>Bacteria</taxon>
        <taxon>Bacillati</taxon>
        <taxon>Actinomycetota</taxon>
        <taxon>Rubrobacteria</taxon>
        <taxon>Rubrobacterales</taxon>
        <taxon>Rubrobacteraceae</taxon>
        <taxon>environmental samples</taxon>
    </lineage>
</organism>
<dbReference type="GO" id="GO:0009401">
    <property type="term" value="P:phosphoenolpyruvate-dependent sugar phosphotransferase system"/>
    <property type="evidence" value="ECO:0007669"/>
    <property type="project" value="TreeGrafter"/>
</dbReference>
<dbReference type="NCBIfam" id="TIGR02810">
    <property type="entry name" value="agaZ_gatZ"/>
    <property type="match status" value="1"/>
</dbReference>
<sequence length="471" mass="52850">MVVIDEGGAVPPRILRALRRQARPRLRDWRAIVSRRLLDTVERHKSGEALGIYSVCSAHPLVIEASVLRALDDDGYLLVEATSNQVDQFGGYTGMKPQDFRRLVLGLARRHGLPEDRIVLGGDHLGPNRWQERPAEEALAYAGDLVASYVAAGFTKLHLDCSMPCADDTSPLDDKVVAKRAARLANKAEQEASARSQAPADDLVYVVGTEVPVPGGAHEALERLTPTSADAARTTLAAHEAAFYAEGLEGAWNRVIALVVQPGVEFDLERVVDYDRSATGELRRVLDDRGRLVFEAHSTDYQTRANLRDLVEDHWAVLKVGPALTFAMREALFALAAIEDELVAEGQRSELLSVVEHRMQEEPGYWEGYYPGDPATKRLLRRYSYSDRIRYYWSYPDVEDARKRLFSNLAAREIPQTLLSQYLPRQYERMRQGRLAGDPEALVFDRIRETLQDYVVACKPKGEEARIWADI</sequence>
<dbReference type="AlphaFoldDB" id="A0A6J4REY9"/>
<proteinExistence type="predicted"/>
<dbReference type="Gene3D" id="3.20.20.70">
    <property type="entry name" value="Aldolase class I"/>
    <property type="match status" value="1"/>
</dbReference>
<protein>
    <submittedName>
        <fullName evidence="2">D-tagatose-1,6-bisphosphate aldolase subunit KbaZ</fullName>
    </submittedName>
</protein>
<reference evidence="2" key="1">
    <citation type="submission" date="2020-02" db="EMBL/GenBank/DDBJ databases">
        <authorList>
            <person name="Meier V. D."/>
        </authorList>
    </citation>
    <scope>NUCLEOTIDE SEQUENCE</scope>
    <source>
        <strain evidence="2">AVDCRST_MAG58</strain>
    </source>
</reference>
<accession>A0A6J4REY9</accession>
<dbReference type="SUPFAM" id="SSF51569">
    <property type="entry name" value="Aldolase"/>
    <property type="match status" value="1"/>
</dbReference>
<comment type="pathway">
    <text evidence="1">Carbohydrate metabolism.</text>
</comment>
<dbReference type="Gene3D" id="1.10.400.20">
    <property type="entry name" value="putative tagatose 6-phosphate kinase domain like"/>
    <property type="match status" value="1"/>
</dbReference>
<dbReference type="InterPro" id="IPR050303">
    <property type="entry name" value="GatZ_KbaZ_carbometab"/>
</dbReference>
<dbReference type="GO" id="GO:0005975">
    <property type="term" value="P:carbohydrate metabolic process"/>
    <property type="evidence" value="ECO:0007669"/>
    <property type="project" value="InterPro"/>
</dbReference>
<dbReference type="PANTHER" id="PTHR32502">
    <property type="entry name" value="N-ACETYLGALACTOSAMINE PERMEASE II COMPONENT-RELATED"/>
    <property type="match status" value="1"/>
</dbReference>
<evidence type="ECO:0000313" key="2">
    <source>
        <dbReference type="EMBL" id="CAA9471923.1"/>
    </source>
</evidence>
<dbReference type="PANTHER" id="PTHR32502:SF2">
    <property type="entry name" value="D-TAGATOSE-1,6-BISPHOSPHATE ALDOLASE SUBUNIT KBAZ"/>
    <property type="match status" value="1"/>
</dbReference>
<gene>
    <name evidence="2" type="ORF">AVDCRST_MAG58-3979</name>
</gene>